<keyword evidence="1" id="KW-0812">Transmembrane</keyword>
<dbReference type="AlphaFoldDB" id="A0AA90Z5X1"/>
<feature type="transmembrane region" description="Helical" evidence="1">
    <location>
        <begin position="62"/>
        <end position="85"/>
    </location>
</feature>
<feature type="transmembrane region" description="Helical" evidence="1">
    <location>
        <begin position="133"/>
        <end position="153"/>
    </location>
</feature>
<organism evidence="2 3">
    <name type="scientific">Ruegeria atlantica</name>
    <dbReference type="NCBI Taxonomy" id="81569"/>
    <lineage>
        <taxon>Bacteria</taxon>
        <taxon>Pseudomonadati</taxon>
        <taxon>Pseudomonadota</taxon>
        <taxon>Alphaproteobacteria</taxon>
        <taxon>Rhodobacterales</taxon>
        <taxon>Roseobacteraceae</taxon>
        <taxon>Ruegeria</taxon>
    </lineage>
</organism>
<evidence type="ECO:0000313" key="2">
    <source>
        <dbReference type="EMBL" id="NOE20811.1"/>
    </source>
</evidence>
<sequence length="425" mass="46052">MKQVDWLRLRFLRYYRNMGLRVVLYALLSVLAALISPVVSFFTKSPFGGNLQFESVLPVLTILATSMLAVSTFSLNIMVSAHRAASNATTPRVHRILLADTTTQSVLATFIGAFVFSLGSIVLYQAGGYPAESAFFVMSVTILVVVLVVVSLLRWIDHLTKIGSVDHSLQCATQSARETLKTCLKQPNLGASELTDATVLPDDCAKLKSEQSGYVQLIDIAQLHDALPASGSVYVLVRPGSHVVSGDTLAEVSGSPDSKNMAALAAAFTIGEQRTHEQDAEFGLLVLSEIAAKALSPGINDAGTAIETLQEMKSLLWNYYNDALFAEDKRAAPNVFIRIPDEQCLLAAAFQSLARDGAGMIEVSTKLQEALLKLSESRNQKAASAASELACKALRYAKRSNLLEAEKRQLEQVVSKHQQVETAKF</sequence>
<evidence type="ECO:0000256" key="1">
    <source>
        <dbReference type="SAM" id="Phobius"/>
    </source>
</evidence>
<keyword evidence="1" id="KW-0472">Membrane</keyword>
<dbReference type="InterPro" id="IPR018723">
    <property type="entry name" value="DUF2254_membrane"/>
</dbReference>
<feature type="transmembrane region" description="Helical" evidence="1">
    <location>
        <begin position="106"/>
        <end position="127"/>
    </location>
</feature>
<protein>
    <submittedName>
        <fullName evidence="2">DUF2254 domain-containing protein</fullName>
    </submittedName>
</protein>
<dbReference type="EMBL" id="WVRA01000014">
    <property type="protein sequence ID" value="NOE20811.1"/>
    <property type="molecule type" value="Genomic_DNA"/>
</dbReference>
<accession>A0AA90Z5X1</accession>
<dbReference type="Proteomes" id="UP000597886">
    <property type="component" value="Unassembled WGS sequence"/>
</dbReference>
<proteinExistence type="predicted"/>
<keyword evidence="1" id="KW-1133">Transmembrane helix</keyword>
<reference evidence="2" key="1">
    <citation type="submission" date="2019-12" db="EMBL/GenBank/DDBJ databases">
        <title>Ruegeria JWLKs population differentiation of coral mucus and skeleton niches.</title>
        <authorList>
            <person name="Luo D."/>
        </authorList>
    </citation>
    <scope>NUCLEOTIDE SEQUENCE</scope>
    <source>
        <strain evidence="2">HKCCD6181</strain>
    </source>
</reference>
<dbReference type="Pfam" id="PF10011">
    <property type="entry name" value="DUF2254"/>
    <property type="match status" value="1"/>
</dbReference>
<name>A0AA90Z5X1_9RHOB</name>
<comment type="caution">
    <text evidence="2">The sequence shown here is derived from an EMBL/GenBank/DDBJ whole genome shotgun (WGS) entry which is preliminary data.</text>
</comment>
<dbReference type="RefSeq" id="WP_171331896.1">
    <property type="nucleotide sequence ID" value="NZ_WVRA01000014.1"/>
</dbReference>
<evidence type="ECO:0000313" key="3">
    <source>
        <dbReference type="Proteomes" id="UP000597886"/>
    </source>
</evidence>
<feature type="transmembrane region" description="Helical" evidence="1">
    <location>
        <begin position="20"/>
        <end position="42"/>
    </location>
</feature>
<gene>
    <name evidence="2" type="ORF">GS634_21990</name>
</gene>